<proteinExistence type="predicted"/>
<evidence type="ECO:0000313" key="2">
    <source>
        <dbReference type="Proteomes" id="UP001497644"/>
    </source>
</evidence>
<protein>
    <submittedName>
        <fullName evidence="1">Uncharacterized protein</fullName>
    </submittedName>
</protein>
<dbReference type="EMBL" id="CAXIPU020000435">
    <property type="protein sequence ID" value="CAL1671931.1"/>
    <property type="molecule type" value="Genomic_DNA"/>
</dbReference>
<organism evidence="1 2">
    <name type="scientific">Lasius platythorax</name>
    <dbReference type="NCBI Taxonomy" id="488582"/>
    <lineage>
        <taxon>Eukaryota</taxon>
        <taxon>Metazoa</taxon>
        <taxon>Ecdysozoa</taxon>
        <taxon>Arthropoda</taxon>
        <taxon>Hexapoda</taxon>
        <taxon>Insecta</taxon>
        <taxon>Pterygota</taxon>
        <taxon>Neoptera</taxon>
        <taxon>Endopterygota</taxon>
        <taxon>Hymenoptera</taxon>
        <taxon>Apocrita</taxon>
        <taxon>Aculeata</taxon>
        <taxon>Formicoidea</taxon>
        <taxon>Formicidae</taxon>
        <taxon>Formicinae</taxon>
        <taxon>Lasius</taxon>
        <taxon>Lasius</taxon>
    </lineage>
</organism>
<sequence>MTSTLTHVVKVIVLKYNNNNANNVGDNYNVDGNNDDSDDGDSTDVISPGDNVDGKVIVDSGIDDASFIIGIGIDSDRHVDIYTSVSGTGVNSGAGINSGTGVNSSAGVNSGTGAHRNDKVKCKYQIL</sequence>
<name>A0AAV2MY09_9HYME</name>
<reference evidence="1" key="1">
    <citation type="submission" date="2024-04" db="EMBL/GenBank/DDBJ databases">
        <authorList>
            <consortium name="Molecular Ecology Group"/>
        </authorList>
    </citation>
    <scope>NUCLEOTIDE SEQUENCE</scope>
</reference>
<dbReference type="Proteomes" id="UP001497644">
    <property type="component" value="Unassembled WGS sequence"/>
</dbReference>
<accession>A0AAV2MY09</accession>
<comment type="caution">
    <text evidence="1">The sequence shown here is derived from an EMBL/GenBank/DDBJ whole genome shotgun (WGS) entry which is preliminary data.</text>
</comment>
<evidence type="ECO:0000313" key="1">
    <source>
        <dbReference type="EMBL" id="CAL1671931.1"/>
    </source>
</evidence>
<keyword evidence="2" id="KW-1185">Reference proteome</keyword>
<dbReference type="AlphaFoldDB" id="A0AAV2MY09"/>
<gene>
    <name evidence="1" type="ORF">LPLAT_LOCUS5347</name>
</gene>